<feature type="compositionally biased region" description="Low complexity" evidence="3">
    <location>
        <begin position="64"/>
        <end position="83"/>
    </location>
</feature>
<dbReference type="PRINTS" id="PR00380">
    <property type="entry name" value="KINESINHEAVY"/>
</dbReference>
<dbReference type="GO" id="GO:0003777">
    <property type="term" value="F:microtubule motor activity"/>
    <property type="evidence" value="ECO:0007669"/>
    <property type="project" value="InterPro"/>
</dbReference>
<dbReference type="Proteomes" id="UP001314263">
    <property type="component" value="Unassembled WGS sequence"/>
</dbReference>
<reference evidence="5 6" key="1">
    <citation type="submission" date="2023-10" db="EMBL/GenBank/DDBJ databases">
        <authorList>
            <person name="Maclean D."/>
            <person name="Macfadyen A."/>
        </authorList>
    </citation>
    <scope>NUCLEOTIDE SEQUENCE [LARGE SCALE GENOMIC DNA]</scope>
</reference>
<dbReference type="GO" id="GO:0005524">
    <property type="term" value="F:ATP binding"/>
    <property type="evidence" value="ECO:0007669"/>
    <property type="project" value="UniProtKB-UniRule"/>
</dbReference>
<organism evidence="5 6">
    <name type="scientific">Coccomyxa viridis</name>
    <dbReference type="NCBI Taxonomy" id="1274662"/>
    <lineage>
        <taxon>Eukaryota</taxon>
        <taxon>Viridiplantae</taxon>
        <taxon>Chlorophyta</taxon>
        <taxon>core chlorophytes</taxon>
        <taxon>Trebouxiophyceae</taxon>
        <taxon>Trebouxiophyceae incertae sedis</taxon>
        <taxon>Coccomyxaceae</taxon>
        <taxon>Coccomyxa</taxon>
    </lineage>
</organism>
<dbReference type="InterPro" id="IPR027417">
    <property type="entry name" value="P-loop_NTPase"/>
</dbReference>
<dbReference type="PANTHER" id="PTHR47969:SF29">
    <property type="entry name" value="KINESIN-LIKE PROTEIN"/>
    <property type="match status" value="1"/>
</dbReference>
<dbReference type="Gene3D" id="3.40.850.10">
    <property type="entry name" value="Kinesin motor domain"/>
    <property type="match status" value="1"/>
</dbReference>
<dbReference type="GO" id="GO:0051231">
    <property type="term" value="P:spindle elongation"/>
    <property type="evidence" value="ECO:0007669"/>
    <property type="project" value="TreeGrafter"/>
</dbReference>
<feature type="domain" description="Kinesin motor" evidence="4">
    <location>
        <begin position="89"/>
        <end position="315"/>
    </location>
</feature>
<feature type="region of interest" description="Disordered" evidence="3">
    <location>
        <begin position="1"/>
        <end position="84"/>
    </location>
</feature>
<dbReference type="SMART" id="SM00129">
    <property type="entry name" value="KISc"/>
    <property type="match status" value="1"/>
</dbReference>
<keyword evidence="2" id="KW-0547">Nucleotide-binding</keyword>
<evidence type="ECO:0000313" key="6">
    <source>
        <dbReference type="Proteomes" id="UP001314263"/>
    </source>
</evidence>
<dbReference type="SUPFAM" id="SSF52540">
    <property type="entry name" value="P-loop containing nucleoside triphosphate hydrolases"/>
    <property type="match status" value="1"/>
</dbReference>
<evidence type="ECO:0000313" key="5">
    <source>
        <dbReference type="EMBL" id="CAK0787634.1"/>
    </source>
</evidence>
<dbReference type="InterPro" id="IPR001752">
    <property type="entry name" value="Kinesin_motor_dom"/>
</dbReference>
<feature type="binding site" evidence="2">
    <location>
        <begin position="179"/>
        <end position="186"/>
    </location>
    <ligand>
        <name>ATP</name>
        <dbReference type="ChEBI" id="CHEBI:30616"/>
    </ligand>
</feature>
<keyword evidence="6" id="KW-1185">Reference proteome</keyword>
<dbReference type="AlphaFoldDB" id="A0AAV1IJX6"/>
<dbReference type="InterPro" id="IPR027640">
    <property type="entry name" value="Kinesin-like_fam"/>
</dbReference>
<protein>
    <recommendedName>
        <fullName evidence="4">Kinesin motor domain-containing protein</fullName>
    </recommendedName>
</protein>
<accession>A0AAV1IJX6</accession>
<dbReference type="EMBL" id="CAUYUE010000017">
    <property type="protein sequence ID" value="CAK0787634.1"/>
    <property type="molecule type" value="Genomic_DNA"/>
</dbReference>
<dbReference type="PROSITE" id="PS50067">
    <property type="entry name" value="KINESIN_MOTOR_2"/>
    <property type="match status" value="1"/>
</dbReference>
<dbReference type="GO" id="GO:0007018">
    <property type="term" value="P:microtubule-based movement"/>
    <property type="evidence" value="ECO:0007669"/>
    <property type="project" value="InterPro"/>
</dbReference>
<dbReference type="GO" id="GO:0007052">
    <property type="term" value="P:mitotic spindle organization"/>
    <property type="evidence" value="ECO:0007669"/>
    <property type="project" value="TreeGrafter"/>
</dbReference>
<evidence type="ECO:0000259" key="4">
    <source>
        <dbReference type="PROSITE" id="PS50067"/>
    </source>
</evidence>
<keyword evidence="2" id="KW-0067">ATP-binding</keyword>
<comment type="caution">
    <text evidence="5">The sequence shown here is derived from an EMBL/GenBank/DDBJ whole genome shotgun (WGS) entry which is preliminary data.</text>
</comment>
<evidence type="ECO:0000256" key="1">
    <source>
        <dbReference type="ARBA" id="ARBA00023175"/>
    </source>
</evidence>
<sequence length="396" mass="42206">MPPQTAGSASSSHPGLQSRQESTTQATRGGSSPQKQQSSRVRAHGTSTIQRAHSGPQSVPPTRSGVVSRGVSASGSASSAAEGVNEHDNIKVAVRLRPLNGREVAAGDTEAATVTLEDPHSLQVLLPGPKGAPPAARSFAFHACLGPATRQADVLRVCGLTQLLDAALAGFHVTIMTYGQTGSGKTFTMSGREERLEMDDYATQMMALVSYCEIYNEALYDLLHWTREQLQVRWDAGRGFHVPNLAVRDCPSVDDMLHVISRGMQHRRKGSHELNVESSRSHSIMTVYCHASAEEGDESGASLATMGKINFVDLASNPCTNAFSDSAASCMPPQMTILSLEDRLAASAGHVGSAATKGGIDTAAECSATATRRSRKHWNSAELIPDRRYCDQGHET</sequence>
<feature type="compositionally biased region" description="Polar residues" evidence="3">
    <location>
        <begin position="1"/>
        <end position="61"/>
    </location>
</feature>
<evidence type="ECO:0000256" key="2">
    <source>
        <dbReference type="PROSITE-ProRule" id="PRU00283"/>
    </source>
</evidence>
<proteinExistence type="inferred from homology"/>
<comment type="similarity">
    <text evidence="2">Belongs to the TRAFAC class myosin-kinesin ATPase superfamily. Kinesin family.</text>
</comment>
<dbReference type="Pfam" id="PF00225">
    <property type="entry name" value="Kinesin"/>
    <property type="match status" value="1"/>
</dbReference>
<name>A0AAV1IJX6_9CHLO</name>
<dbReference type="PANTHER" id="PTHR47969">
    <property type="entry name" value="CHROMOSOME-ASSOCIATED KINESIN KIF4A-RELATED"/>
    <property type="match status" value="1"/>
</dbReference>
<evidence type="ECO:0000256" key="3">
    <source>
        <dbReference type="SAM" id="MobiDB-lite"/>
    </source>
</evidence>
<dbReference type="GO" id="GO:0008017">
    <property type="term" value="F:microtubule binding"/>
    <property type="evidence" value="ECO:0007669"/>
    <property type="project" value="InterPro"/>
</dbReference>
<dbReference type="GO" id="GO:0005875">
    <property type="term" value="C:microtubule associated complex"/>
    <property type="evidence" value="ECO:0007669"/>
    <property type="project" value="TreeGrafter"/>
</dbReference>
<gene>
    <name evidence="5" type="ORF">CVIRNUC_010856</name>
</gene>
<keyword evidence="1 2" id="KW-0505">Motor protein</keyword>
<dbReference type="InterPro" id="IPR036961">
    <property type="entry name" value="Kinesin_motor_dom_sf"/>
</dbReference>